<dbReference type="Pfam" id="PF00440">
    <property type="entry name" value="TetR_N"/>
    <property type="match status" value="1"/>
</dbReference>
<dbReference type="Proteomes" id="UP000054844">
    <property type="component" value="Unassembled WGS sequence"/>
</dbReference>
<dbReference type="STRING" id="207340.APZ41_015960"/>
<dbReference type="PRINTS" id="PR00455">
    <property type="entry name" value="HTHTETR"/>
</dbReference>
<organism evidence="5 6">
    <name type="scientific">Roseomonas mucosa</name>
    <dbReference type="NCBI Taxonomy" id="207340"/>
    <lineage>
        <taxon>Bacteria</taxon>
        <taxon>Pseudomonadati</taxon>
        <taxon>Pseudomonadota</taxon>
        <taxon>Alphaproteobacteria</taxon>
        <taxon>Acetobacterales</taxon>
        <taxon>Roseomonadaceae</taxon>
        <taxon>Roseomonas</taxon>
    </lineage>
</organism>
<dbReference type="InterPro" id="IPR013573">
    <property type="entry name" value="Tscrpt_reg_YcdC_C"/>
</dbReference>
<evidence type="ECO:0000256" key="2">
    <source>
        <dbReference type="PROSITE-ProRule" id="PRU00335"/>
    </source>
</evidence>
<dbReference type="PANTHER" id="PTHR30328:SF54">
    <property type="entry name" value="HTH-TYPE TRANSCRIPTIONAL REPRESSOR SCO4008"/>
    <property type="match status" value="1"/>
</dbReference>
<evidence type="ECO:0000256" key="3">
    <source>
        <dbReference type="SAM" id="MobiDB-lite"/>
    </source>
</evidence>
<dbReference type="Pfam" id="PF08362">
    <property type="entry name" value="TetR_C_3"/>
    <property type="match status" value="1"/>
</dbReference>
<evidence type="ECO:0000259" key="4">
    <source>
        <dbReference type="PROSITE" id="PS50977"/>
    </source>
</evidence>
<dbReference type="RefSeq" id="WP_058390642.1">
    <property type="nucleotide sequence ID" value="NZ_CP025061.1"/>
</dbReference>
<evidence type="ECO:0000313" key="5">
    <source>
        <dbReference type="EMBL" id="ONH82179.1"/>
    </source>
</evidence>
<accession>A0A1S8D2J9</accession>
<dbReference type="InterPro" id="IPR036271">
    <property type="entry name" value="Tet_transcr_reg_TetR-rel_C_sf"/>
</dbReference>
<feature type="region of interest" description="Disordered" evidence="3">
    <location>
        <begin position="1"/>
        <end position="23"/>
    </location>
</feature>
<dbReference type="EMBL" id="LLWF02000067">
    <property type="protein sequence ID" value="ONH82179.1"/>
    <property type="molecule type" value="Genomic_DNA"/>
</dbReference>
<sequence length="243" mass="26255">MVKHAETAGAGAGDGKPASRKGRREALRAQILRAAEPVFAEAGFAGASMSGLAEAAGLPKANLHYYFGTKEGLYRAVLDDILALWLSATDDIRPDSDPATALTAYIRAKMRHSRLRPHASRVFANEVLHGAPQLHGFFARDLRELVERKAEVMEGWIAAGLMRPIDPRHLFFSLWAMTQTYADFASQIAPVLGIAEMDERACAEGEDTILRLVLGACLPDVGGMTPGRESHKGAGTFTKRTNG</sequence>
<protein>
    <submittedName>
        <fullName evidence="5">TetR family transcriptional regulator</fullName>
    </submittedName>
</protein>
<dbReference type="InterPro" id="IPR009057">
    <property type="entry name" value="Homeodomain-like_sf"/>
</dbReference>
<dbReference type="SUPFAM" id="SSF46689">
    <property type="entry name" value="Homeodomain-like"/>
    <property type="match status" value="1"/>
</dbReference>
<feature type="DNA-binding region" description="H-T-H motif" evidence="2">
    <location>
        <begin position="48"/>
        <end position="67"/>
    </location>
</feature>
<comment type="caution">
    <text evidence="5">The sequence shown here is derived from an EMBL/GenBank/DDBJ whole genome shotgun (WGS) entry which is preliminary data.</text>
</comment>
<dbReference type="OrthoDB" id="2356263at2"/>
<keyword evidence="6" id="KW-1185">Reference proteome</keyword>
<proteinExistence type="predicted"/>
<dbReference type="GO" id="GO:0045892">
    <property type="term" value="P:negative regulation of DNA-templated transcription"/>
    <property type="evidence" value="ECO:0007669"/>
    <property type="project" value="InterPro"/>
</dbReference>
<feature type="domain" description="HTH tetR-type" evidence="4">
    <location>
        <begin position="25"/>
        <end position="85"/>
    </location>
</feature>
<dbReference type="Gene3D" id="1.10.10.60">
    <property type="entry name" value="Homeodomain-like"/>
    <property type="match status" value="1"/>
</dbReference>
<dbReference type="AlphaFoldDB" id="A0A1S8D2J9"/>
<dbReference type="InterPro" id="IPR001647">
    <property type="entry name" value="HTH_TetR"/>
</dbReference>
<dbReference type="GO" id="GO:0003677">
    <property type="term" value="F:DNA binding"/>
    <property type="evidence" value="ECO:0007669"/>
    <property type="project" value="UniProtKB-UniRule"/>
</dbReference>
<dbReference type="PANTHER" id="PTHR30328">
    <property type="entry name" value="TRANSCRIPTIONAL REPRESSOR"/>
    <property type="match status" value="1"/>
</dbReference>
<gene>
    <name evidence="5" type="ORF">APZ41_015960</name>
</gene>
<evidence type="ECO:0000313" key="6">
    <source>
        <dbReference type="Proteomes" id="UP000054844"/>
    </source>
</evidence>
<dbReference type="SUPFAM" id="SSF48498">
    <property type="entry name" value="Tetracyclin repressor-like, C-terminal domain"/>
    <property type="match status" value="1"/>
</dbReference>
<dbReference type="InterPro" id="IPR050109">
    <property type="entry name" value="HTH-type_TetR-like_transc_reg"/>
</dbReference>
<reference evidence="5" key="1">
    <citation type="submission" date="2016-12" db="EMBL/GenBank/DDBJ databases">
        <title>Draft genome sequence of Roseomonas mucosa strain AU37, isolated from a peripheral intravenous catheter.</title>
        <authorList>
            <person name="Choudhury M.A."/>
            <person name="Sidjabat H.E."/>
            <person name="Wailan A.M."/>
            <person name="Zhang L."/>
            <person name="Marsh N.M."/>
            <person name="Rickard C.M."/>
            <person name="Davies M."/>
            <person name="Mcmillan D.J."/>
        </authorList>
    </citation>
    <scope>NUCLEOTIDE SEQUENCE [LARGE SCALE GENOMIC DNA]</scope>
    <source>
        <strain evidence="5">AU37</strain>
    </source>
</reference>
<evidence type="ECO:0000256" key="1">
    <source>
        <dbReference type="ARBA" id="ARBA00023125"/>
    </source>
</evidence>
<dbReference type="PROSITE" id="PS50977">
    <property type="entry name" value="HTH_TETR_2"/>
    <property type="match status" value="1"/>
</dbReference>
<dbReference type="Gene3D" id="1.10.357.10">
    <property type="entry name" value="Tetracycline Repressor, domain 2"/>
    <property type="match status" value="1"/>
</dbReference>
<name>A0A1S8D2J9_9PROT</name>
<keyword evidence="1 2" id="KW-0238">DNA-binding</keyword>